<keyword evidence="2" id="KW-1185">Reference proteome</keyword>
<accession>A0ABV2MAD2</accession>
<evidence type="ECO:0000313" key="2">
    <source>
        <dbReference type="Proteomes" id="UP001549077"/>
    </source>
</evidence>
<comment type="caution">
    <text evidence="1">The sequence shown here is derived from an EMBL/GenBank/DDBJ whole genome shotgun (WGS) entry which is preliminary data.</text>
</comment>
<name>A0ABV2MAD2_9HYPH</name>
<sequence>MTFPPSPFDRLPLFATDDEIAVAVVGKARASAWKRNGLRILESKGFPKVDVLHGGRPVPLIRKWYEMHMGLDKNYILATLEDGKENPQAWRPKREQRADRKPRLNLDTRCQTVLRQMIENPDCRTQRDMRGVGELTLEKLQAHGVIMSSGNADTNRIWSVTDLGREEIKRIDYWYFGKTAP</sequence>
<dbReference type="RefSeq" id="WP_205919056.1">
    <property type="nucleotide sequence ID" value="NZ_CP071604.1"/>
</dbReference>
<proteinExistence type="predicted"/>
<reference evidence="1 2" key="1">
    <citation type="submission" date="2024-06" db="EMBL/GenBank/DDBJ databases">
        <title>Genomic Encyclopedia of Type Strains, Phase IV (KMG-IV): sequencing the most valuable type-strain genomes for metagenomic binning, comparative biology and taxonomic classification.</title>
        <authorList>
            <person name="Goeker M."/>
        </authorList>
    </citation>
    <scope>NUCLEOTIDE SEQUENCE [LARGE SCALE GENOMIC DNA]</scope>
    <source>
        <strain evidence="1 2">DSM 29288</strain>
    </source>
</reference>
<gene>
    <name evidence="1" type="ORF">ABID08_000744</name>
</gene>
<evidence type="ECO:0000313" key="1">
    <source>
        <dbReference type="EMBL" id="MET3753405.1"/>
    </source>
</evidence>
<dbReference type="GeneID" id="91149091"/>
<protein>
    <submittedName>
        <fullName evidence="1">Uncharacterized protein</fullName>
    </submittedName>
</protein>
<dbReference type="EMBL" id="JBEPMY010000001">
    <property type="protein sequence ID" value="MET3753405.1"/>
    <property type="molecule type" value="Genomic_DNA"/>
</dbReference>
<dbReference type="Proteomes" id="UP001549077">
    <property type="component" value="Unassembled WGS sequence"/>
</dbReference>
<organism evidence="1 2">
    <name type="scientific">Rhizobium binae</name>
    <dbReference type="NCBI Taxonomy" id="1138190"/>
    <lineage>
        <taxon>Bacteria</taxon>
        <taxon>Pseudomonadati</taxon>
        <taxon>Pseudomonadota</taxon>
        <taxon>Alphaproteobacteria</taxon>
        <taxon>Hyphomicrobiales</taxon>
        <taxon>Rhizobiaceae</taxon>
        <taxon>Rhizobium/Agrobacterium group</taxon>
        <taxon>Rhizobium</taxon>
    </lineage>
</organism>